<organism evidence="1 2">
    <name type="scientific">Centaurea solstitialis</name>
    <name type="common">yellow star-thistle</name>
    <dbReference type="NCBI Taxonomy" id="347529"/>
    <lineage>
        <taxon>Eukaryota</taxon>
        <taxon>Viridiplantae</taxon>
        <taxon>Streptophyta</taxon>
        <taxon>Embryophyta</taxon>
        <taxon>Tracheophyta</taxon>
        <taxon>Spermatophyta</taxon>
        <taxon>Magnoliopsida</taxon>
        <taxon>eudicotyledons</taxon>
        <taxon>Gunneridae</taxon>
        <taxon>Pentapetalae</taxon>
        <taxon>asterids</taxon>
        <taxon>campanulids</taxon>
        <taxon>Asterales</taxon>
        <taxon>Asteraceae</taxon>
        <taxon>Carduoideae</taxon>
        <taxon>Cardueae</taxon>
        <taxon>Centaureinae</taxon>
        <taxon>Centaurea</taxon>
    </lineage>
</organism>
<dbReference type="PANTHER" id="PTHR11439">
    <property type="entry name" value="GAG-POL-RELATED RETROTRANSPOSON"/>
    <property type="match status" value="1"/>
</dbReference>
<protein>
    <recommendedName>
        <fullName evidence="3">Reverse transcriptase Ty1/copia-type domain-containing protein</fullName>
    </recommendedName>
</protein>
<dbReference type="PANTHER" id="PTHR11439:SF496">
    <property type="entry name" value="RNA-DIRECTED DNA POLYMERASE"/>
    <property type="match status" value="1"/>
</dbReference>
<accession>A0AA38WPZ3</accession>
<dbReference type="AlphaFoldDB" id="A0AA38WPZ3"/>
<evidence type="ECO:0000313" key="2">
    <source>
        <dbReference type="Proteomes" id="UP001172457"/>
    </source>
</evidence>
<dbReference type="EMBL" id="JARYMX010000003">
    <property type="protein sequence ID" value="KAJ9556671.1"/>
    <property type="molecule type" value="Genomic_DNA"/>
</dbReference>
<evidence type="ECO:0000313" key="1">
    <source>
        <dbReference type="EMBL" id="KAJ9556671.1"/>
    </source>
</evidence>
<keyword evidence="2" id="KW-1185">Reference proteome</keyword>
<proteinExistence type="predicted"/>
<evidence type="ECO:0008006" key="3">
    <source>
        <dbReference type="Google" id="ProtNLM"/>
    </source>
</evidence>
<reference evidence="1" key="1">
    <citation type="submission" date="2023-03" db="EMBL/GenBank/DDBJ databases">
        <title>Chromosome-scale reference genome and RAD-based genetic map of yellow starthistle (Centaurea solstitialis) reveal putative structural variation and QTLs associated with invader traits.</title>
        <authorList>
            <person name="Reatini B."/>
            <person name="Cang F.A."/>
            <person name="Jiang Q."/>
            <person name="Mckibben M.T.W."/>
            <person name="Barker M.S."/>
            <person name="Rieseberg L.H."/>
            <person name="Dlugosch K.M."/>
        </authorList>
    </citation>
    <scope>NUCLEOTIDE SEQUENCE</scope>
    <source>
        <strain evidence="1">CAN-66</strain>
        <tissue evidence="1">Leaf</tissue>
    </source>
</reference>
<dbReference type="Proteomes" id="UP001172457">
    <property type="component" value="Chromosome 3"/>
</dbReference>
<gene>
    <name evidence="1" type="ORF">OSB04_011285</name>
</gene>
<name>A0AA38WPZ3_9ASTR</name>
<comment type="caution">
    <text evidence="1">The sequence shown here is derived from an EMBL/GenBank/DDBJ whole genome shotgun (WGS) entry which is preliminary data.</text>
</comment>
<dbReference type="CDD" id="cd09272">
    <property type="entry name" value="RNase_HI_RT_Ty1"/>
    <property type="match status" value="1"/>
</dbReference>
<sequence length="285" mass="32307">MTTEKPNSVGCDPQVSYNIGCEITVPTLQSVKSWLSKCFQMKDLGETAYILGIKIYKNRSKRLIRLSQSIYIDKILKKFRMDESKKGFILMQHGIVLSKTQCPVSSQDQDKMKSVPYDSAIGSIMYAMLCTRPDVAYSVSITSRYQQNQGEPHWVAVKNILKYLRRTKDMFLVFGGSEDEISVTGYSDASFQTDRDDFRSQLGYVFTLNGGAIADSTTEAEYIAASDAAKEAVWLRNFLSVLRVVASISRPIDIFCDNSRAVAQAKEPKEHHKSRHVLRKYHLIR</sequence>